<protein>
    <submittedName>
        <fullName evidence="1">Uncharacterized protein</fullName>
    </submittedName>
</protein>
<gene>
    <name evidence="1" type="ORF">BN2476_800005</name>
</gene>
<dbReference type="EMBL" id="CYGY02000080">
    <property type="protein sequence ID" value="SIT50356.1"/>
    <property type="molecule type" value="Genomic_DNA"/>
</dbReference>
<reference evidence="1" key="1">
    <citation type="submission" date="2016-12" db="EMBL/GenBank/DDBJ databases">
        <authorList>
            <person name="Moulin L."/>
        </authorList>
    </citation>
    <scope>NUCLEOTIDE SEQUENCE [LARGE SCALE GENOMIC DNA]</scope>
    <source>
        <strain evidence="1">STM 7183</strain>
    </source>
</reference>
<organism evidence="1 2">
    <name type="scientific">Paraburkholderia piptadeniae</name>
    <dbReference type="NCBI Taxonomy" id="1701573"/>
    <lineage>
        <taxon>Bacteria</taxon>
        <taxon>Pseudomonadati</taxon>
        <taxon>Pseudomonadota</taxon>
        <taxon>Betaproteobacteria</taxon>
        <taxon>Burkholderiales</taxon>
        <taxon>Burkholderiaceae</taxon>
        <taxon>Paraburkholderia</taxon>
    </lineage>
</organism>
<sequence>MPERAIPRKTWCISALLTFGASAFADDKTTAKLD</sequence>
<accession>A0A1N7SSQ8</accession>
<evidence type="ECO:0000313" key="1">
    <source>
        <dbReference type="EMBL" id="SIT50356.1"/>
    </source>
</evidence>
<proteinExistence type="predicted"/>
<dbReference type="Proteomes" id="UP000195569">
    <property type="component" value="Unassembled WGS sequence"/>
</dbReference>
<dbReference type="AlphaFoldDB" id="A0A1N7SSQ8"/>
<comment type="caution">
    <text evidence="1">The sequence shown here is derived from an EMBL/GenBank/DDBJ whole genome shotgun (WGS) entry which is preliminary data.</text>
</comment>
<keyword evidence="2" id="KW-1185">Reference proteome</keyword>
<name>A0A1N7SSQ8_9BURK</name>
<evidence type="ECO:0000313" key="2">
    <source>
        <dbReference type="Proteomes" id="UP000195569"/>
    </source>
</evidence>